<dbReference type="PANTHER" id="PTHR43037:SF1">
    <property type="entry name" value="BLL1128 PROTEIN"/>
    <property type="match status" value="1"/>
</dbReference>
<dbReference type="EMBL" id="JAPDNS010000002">
    <property type="protein sequence ID" value="MCW3487038.1"/>
    <property type="molecule type" value="Genomic_DNA"/>
</dbReference>
<dbReference type="Gene3D" id="3.40.50.1820">
    <property type="entry name" value="alpha/beta hydrolase"/>
    <property type="match status" value="1"/>
</dbReference>
<organism evidence="4 5">
    <name type="scientific">Chitinophaga nivalis</name>
    <dbReference type="NCBI Taxonomy" id="2991709"/>
    <lineage>
        <taxon>Bacteria</taxon>
        <taxon>Pseudomonadati</taxon>
        <taxon>Bacteroidota</taxon>
        <taxon>Chitinophagia</taxon>
        <taxon>Chitinophagales</taxon>
        <taxon>Chitinophagaceae</taxon>
        <taxon>Chitinophaga</taxon>
    </lineage>
</organism>
<feature type="chain" id="PRO_5047176077" evidence="2">
    <location>
        <begin position="23"/>
        <end position="256"/>
    </location>
</feature>
<keyword evidence="4" id="KW-0378">Hydrolase</keyword>
<dbReference type="InterPro" id="IPR003140">
    <property type="entry name" value="PLipase/COase/thioEstase"/>
</dbReference>
<dbReference type="RefSeq" id="WP_264733851.1">
    <property type="nucleotide sequence ID" value="NZ_JAPDNR010000001.1"/>
</dbReference>
<dbReference type="Pfam" id="PF02230">
    <property type="entry name" value="Abhydrolase_2"/>
    <property type="match status" value="1"/>
</dbReference>
<evidence type="ECO:0000256" key="2">
    <source>
        <dbReference type="SAM" id="SignalP"/>
    </source>
</evidence>
<dbReference type="GO" id="GO:0016787">
    <property type="term" value="F:hydrolase activity"/>
    <property type="evidence" value="ECO:0007669"/>
    <property type="project" value="UniProtKB-KW"/>
</dbReference>
<evidence type="ECO:0000313" key="4">
    <source>
        <dbReference type="EMBL" id="MCW3487038.1"/>
    </source>
</evidence>
<comment type="caution">
    <text evidence="4">The sequence shown here is derived from an EMBL/GenBank/DDBJ whole genome shotgun (WGS) entry which is preliminary data.</text>
</comment>
<gene>
    <name evidence="4" type="ORF">OL497_24280</name>
</gene>
<dbReference type="InterPro" id="IPR050955">
    <property type="entry name" value="Plant_Biomass_Hydrol_Est"/>
</dbReference>
<name>A0ABT3IST3_9BACT</name>
<evidence type="ECO:0000313" key="5">
    <source>
        <dbReference type="Proteomes" id="UP001207742"/>
    </source>
</evidence>
<dbReference type="InterPro" id="IPR029058">
    <property type="entry name" value="AB_hydrolase_fold"/>
</dbReference>
<keyword evidence="1 2" id="KW-0732">Signal</keyword>
<proteinExistence type="predicted"/>
<dbReference type="SUPFAM" id="SSF53474">
    <property type="entry name" value="alpha/beta-Hydrolases"/>
    <property type="match status" value="1"/>
</dbReference>
<dbReference type="PROSITE" id="PS51257">
    <property type="entry name" value="PROKAR_LIPOPROTEIN"/>
    <property type="match status" value="1"/>
</dbReference>
<sequence length="256" mass="28787">MKKRAIKILSHVCLLSVCLLFACSRKDNEVAPTPEETPVPGVFTPQTVGITAKKMDAKGGNISDYLVYIPDTYNQQPNYKWPVVIFLHGISEMGKDVNILRKVGLVRVVSGKPFVMIAPVCGKNWWNVNSLETLYQDVIKKYNVDTRRVYLTGLSMGGFGTWDWASEKPERFAGIIPICGGGKTELMSRLKKMPIWVFHSKDDSTVKVTSSRVLVKALQELGSTVQYTEYPSGGHDAWTRTYANEAVFTWLLKQYQ</sequence>
<keyword evidence="5" id="KW-1185">Reference proteome</keyword>
<evidence type="ECO:0000259" key="3">
    <source>
        <dbReference type="Pfam" id="PF02230"/>
    </source>
</evidence>
<accession>A0ABT3IST3</accession>
<feature type="signal peptide" evidence="2">
    <location>
        <begin position="1"/>
        <end position="22"/>
    </location>
</feature>
<dbReference type="Proteomes" id="UP001207742">
    <property type="component" value="Unassembled WGS sequence"/>
</dbReference>
<feature type="domain" description="Phospholipase/carboxylesterase/thioesterase" evidence="3">
    <location>
        <begin position="134"/>
        <end position="241"/>
    </location>
</feature>
<reference evidence="4 5" key="1">
    <citation type="submission" date="2022-10" db="EMBL/GenBank/DDBJ databases">
        <title>Chitinophaga nivalis PC15 sp. nov., isolated from Pyeongchang county, South Korea.</title>
        <authorList>
            <person name="Trinh H.N."/>
        </authorList>
    </citation>
    <scope>NUCLEOTIDE SEQUENCE [LARGE SCALE GENOMIC DNA]</scope>
    <source>
        <strain evidence="4 5">PC14</strain>
    </source>
</reference>
<dbReference type="PANTHER" id="PTHR43037">
    <property type="entry name" value="UNNAMED PRODUCT-RELATED"/>
    <property type="match status" value="1"/>
</dbReference>
<evidence type="ECO:0000256" key="1">
    <source>
        <dbReference type="ARBA" id="ARBA00022729"/>
    </source>
</evidence>
<protein>
    <submittedName>
        <fullName evidence="4">Dienelactone hydrolase family protein</fullName>
    </submittedName>
</protein>